<organism evidence="2 3">
    <name type="scientific">Ramazzottius varieornatus</name>
    <name type="common">Water bear</name>
    <name type="synonym">Tardigrade</name>
    <dbReference type="NCBI Taxonomy" id="947166"/>
    <lineage>
        <taxon>Eukaryota</taxon>
        <taxon>Metazoa</taxon>
        <taxon>Ecdysozoa</taxon>
        <taxon>Tardigrada</taxon>
        <taxon>Eutardigrada</taxon>
        <taxon>Parachela</taxon>
        <taxon>Hypsibioidea</taxon>
        <taxon>Ramazzottiidae</taxon>
        <taxon>Ramazzottius</taxon>
    </lineage>
</organism>
<gene>
    <name evidence="2" type="primary">RvY_04637-1</name>
    <name evidence="2" type="synonym">RvY_04637.1</name>
    <name evidence="2" type="ORF">RvY_04637</name>
</gene>
<sequence>MVLGIAGILFYIPMFVAGPLLIIAIERNNRTYVTAYLAIVGTFSVWQVASSVYDVVVASANDSNKAQYYWTSPNHVLTDIMGASNKVHLMLTTGAAGFLLFFVNIGVLVDVSNYRKFQMNQATIFGSSEE</sequence>
<proteinExistence type="predicted"/>
<comment type="caution">
    <text evidence="2">The sequence shown here is derived from an EMBL/GenBank/DDBJ whole genome shotgun (WGS) entry which is preliminary data.</text>
</comment>
<accession>A0A1D1USC9</accession>
<protein>
    <submittedName>
        <fullName evidence="2">Uncharacterized protein</fullName>
    </submittedName>
</protein>
<keyword evidence="3" id="KW-1185">Reference proteome</keyword>
<feature type="transmembrane region" description="Helical" evidence="1">
    <location>
        <begin position="87"/>
        <end position="109"/>
    </location>
</feature>
<feature type="transmembrane region" description="Helical" evidence="1">
    <location>
        <begin position="32"/>
        <end position="49"/>
    </location>
</feature>
<dbReference type="EMBL" id="BDGG01000002">
    <property type="protein sequence ID" value="GAU92574.1"/>
    <property type="molecule type" value="Genomic_DNA"/>
</dbReference>
<evidence type="ECO:0000313" key="3">
    <source>
        <dbReference type="Proteomes" id="UP000186922"/>
    </source>
</evidence>
<evidence type="ECO:0000256" key="1">
    <source>
        <dbReference type="SAM" id="Phobius"/>
    </source>
</evidence>
<keyword evidence="1" id="KW-1133">Transmembrane helix</keyword>
<dbReference type="AlphaFoldDB" id="A0A1D1USC9"/>
<evidence type="ECO:0000313" key="2">
    <source>
        <dbReference type="EMBL" id="GAU92574.1"/>
    </source>
</evidence>
<name>A0A1D1USC9_RAMVA</name>
<dbReference type="Proteomes" id="UP000186922">
    <property type="component" value="Unassembled WGS sequence"/>
</dbReference>
<feature type="transmembrane region" description="Helical" evidence="1">
    <location>
        <begin position="6"/>
        <end position="25"/>
    </location>
</feature>
<reference evidence="2 3" key="1">
    <citation type="journal article" date="2016" name="Nat. Commun.">
        <title>Extremotolerant tardigrade genome and improved radiotolerance of human cultured cells by tardigrade-unique protein.</title>
        <authorList>
            <person name="Hashimoto T."/>
            <person name="Horikawa D.D."/>
            <person name="Saito Y."/>
            <person name="Kuwahara H."/>
            <person name="Kozuka-Hata H."/>
            <person name="Shin-I T."/>
            <person name="Minakuchi Y."/>
            <person name="Ohishi K."/>
            <person name="Motoyama A."/>
            <person name="Aizu T."/>
            <person name="Enomoto A."/>
            <person name="Kondo K."/>
            <person name="Tanaka S."/>
            <person name="Hara Y."/>
            <person name="Koshikawa S."/>
            <person name="Sagara H."/>
            <person name="Miura T."/>
            <person name="Yokobori S."/>
            <person name="Miyagawa K."/>
            <person name="Suzuki Y."/>
            <person name="Kubo T."/>
            <person name="Oyama M."/>
            <person name="Kohara Y."/>
            <person name="Fujiyama A."/>
            <person name="Arakawa K."/>
            <person name="Katayama T."/>
            <person name="Toyoda A."/>
            <person name="Kunieda T."/>
        </authorList>
    </citation>
    <scope>NUCLEOTIDE SEQUENCE [LARGE SCALE GENOMIC DNA]</scope>
    <source>
        <strain evidence="2 3">YOKOZUNA-1</strain>
    </source>
</reference>
<keyword evidence="1" id="KW-0812">Transmembrane</keyword>
<keyword evidence="1" id="KW-0472">Membrane</keyword>